<dbReference type="RefSeq" id="WP_003415388.1">
    <property type="nucleotide sequence ID" value="NZ_ACOM01000005.1"/>
</dbReference>
<proteinExistence type="predicted"/>
<keyword evidence="6" id="KW-1185">Reference proteome</keyword>
<keyword evidence="1" id="KW-1188">Viral release from host cell</keyword>
<organism evidence="5 6">
    <name type="scientific">Clostridium butyricum E4 str. BoNT E BL5262</name>
    <dbReference type="NCBI Taxonomy" id="632245"/>
    <lineage>
        <taxon>Bacteria</taxon>
        <taxon>Bacillati</taxon>
        <taxon>Bacillota</taxon>
        <taxon>Clostridia</taxon>
        <taxon>Eubacteriales</taxon>
        <taxon>Clostridiaceae</taxon>
        <taxon>Clostridium</taxon>
    </lineage>
</organism>
<evidence type="ECO:0000313" key="5">
    <source>
        <dbReference type="EMBL" id="EEP54585.1"/>
    </source>
</evidence>
<dbReference type="eggNOG" id="COG3740">
    <property type="taxonomic scope" value="Bacteria"/>
</dbReference>
<dbReference type="GO" id="GO:0008233">
    <property type="term" value="F:peptidase activity"/>
    <property type="evidence" value="ECO:0007669"/>
    <property type="project" value="UniProtKB-KW"/>
</dbReference>
<dbReference type="GO" id="GO:0006508">
    <property type="term" value="P:proteolysis"/>
    <property type="evidence" value="ECO:0007669"/>
    <property type="project" value="UniProtKB-KW"/>
</dbReference>
<protein>
    <submittedName>
        <fullName evidence="5">Phage prohead protease, HK97 family</fullName>
    </submittedName>
</protein>
<dbReference type="InterPro" id="IPR006433">
    <property type="entry name" value="Prohead_protease"/>
</dbReference>
<dbReference type="HOGENOM" id="CLU_097078_1_0_9"/>
<evidence type="ECO:0000256" key="2">
    <source>
        <dbReference type="ARBA" id="ARBA00022670"/>
    </source>
</evidence>
<gene>
    <name evidence="5" type="ORF">CLP_2695</name>
</gene>
<keyword evidence="2 5" id="KW-0645">Protease</keyword>
<sequence length="200" mass="23020">MRIELRNDSVILDGYVNAVQRYSKLIPSIKGKFKEQIEPGAFQRSLEKRTNVDLLLNHDKNRKLGSIAEGNLELFEDNIGLRAICTVTDADVIEKAKNDKLKGWSFGFYSEKDNWEDTDEGYSKRTVSELDLFEVSIVDDSKNPAYIATSIETRDEKEVVTENRTTEFKAVIVDESTKETRTEEIDYSEFYNEIQRISKA</sequence>
<dbReference type="InterPro" id="IPR054613">
    <property type="entry name" value="Peptidase_S78_dom"/>
</dbReference>
<comment type="caution">
    <text evidence="5">The sequence shown here is derived from an EMBL/GenBank/DDBJ whole genome shotgun (WGS) entry which is preliminary data.</text>
</comment>
<evidence type="ECO:0000259" key="4">
    <source>
        <dbReference type="Pfam" id="PF04586"/>
    </source>
</evidence>
<name>C4IH01_CLOBU</name>
<dbReference type="Proteomes" id="UP000003081">
    <property type="component" value="Unassembled WGS sequence"/>
</dbReference>
<dbReference type="Pfam" id="PF04586">
    <property type="entry name" value="Peptidase_S78"/>
    <property type="match status" value="1"/>
</dbReference>
<accession>C4IH01</accession>
<evidence type="ECO:0000256" key="3">
    <source>
        <dbReference type="ARBA" id="ARBA00022801"/>
    </source>
</evidence>
<feature type="domain" description="Prohead serine protease" evidence="4">
    <location>
        <begin position="7"/>
        <end position="157"/>
    </location>
</feature>
<dbReference type="AlphaFoldDB" id="C4IH01"/>
<dbReference type="NCBIfam" id="TIGR01543">
    <property type="entry name" value="proheadase_HK97"/>
    <property type="match status" value="1"/>
</dbReference>
<evidence type="ECO:0000313" key="6">
    <source>
        <dbReference type="Proteomes" id="UP000003081"/>
    </source>
</evidence>
<evidence type="ECO:0000256" key="1">
    <source>
        <dbReference type="ARBA" id="ARBA00022612"/>
    </source>
</evidence>
<reference evidence="5 6" key="1">
    <citation type="submission" date="2009-08" db="EMBL/GenBank/DDBJ databases">
        <authorList>
            <person name="Shrivastava S."/>
            <person name="Brinkac L.B."/>
            <person name="Brown J.L."/>
            <person name="Bruce D.B."/>
            <person name="Detter C."/>
            <person name="Green L.D."/>
            <person name="Munk C.A."/>
            <person name="Rogers Y.C."/>
            <person name="Tapia R."/>
            <person name="Sims D.R."/>
            <person name="Smith L.A."/>
            <person name="Smith T.J."/>
            <person name="Sutton G."/>
            <person name="Brettin T."/>
        </authorList>
    </citation>
    <scope>NUCLEOTIDE SEQUENCE [LARGE SCALE GENOMIC DNA]</scope>
    <source>
        <strain evidence="6">E4 str. BoNT E BL5262</strain>
    </source>
</reference>
<keyword evidence="3" id="KW-0378">Hydrolase</keyword>
<dbReference type="EMBL" id="ACOM01000005">
    <property type="protein sequence ID" value="EEP54585.1"/>
    <property type="molecule type" value="Genomic_DNA"/>
</dbReference>